<reference evidence="18" key="1">
    <citation type="submission" date="2015-11" db="EMBL/GenBank/DDBJ databases">
        <authorList>
            <consortium name="International Coturnix japonica Genome Analysis Consortium"/>
            <person name="Warren W."/>
            <person name="Burt D.W."/>
            <person name="Antin P.B."/>
            <person name="Lanford R."/>
            <person name="Gros J."/>
            <person name="Wilson R.K."/>
        </authorList>
    </citation>
    <scope>NUCLEOTIDE SEQUENCE [LARGE SCALE GENOMIC DNA]</scope>
</reference>
<keyword evidence="19" id="KW-1185">Reference proteome</keyword>
<dbReference type="InterPro" id="IPR028994">
    <property type="entry name" value="Integrin_alpha_N"/>
</dbReference>
<dbReference type="GO" id="GO:0033627">
    <property type="term" value="P:cell adhesion mediated by integrin"/>
    <property type="evidence" value="ECO:0007669"/>
    <property type="project" value="TreeGrafter"/>
</dbReference>
<keyword evidence="11" id="KW-0325">Glycoprotein</keyword>
<dbReference type="GO" id="GO:0008305">
    <property type="term" value="C:integrin complex"/>
    <property type="evidence" value="ECO:0007669"/>
    <property type="project" value="InterPro"/>
</dbReference>
<keyword evidence="10 13" id="KW-0675">Receptor</keyword>
<dbReference type="Pfam" id="PF08441">
    <property type="entry name" value="Integrin_A_Ig_1"/>
    <property type="match status" value="1"/>
</dbReference>
<dbReference type="GO" id="GO:0009897">
    <property type="term" value="C:external side of plasma membrane"/>
    <property type="evidence" value="ECO:0007669"/>
    <property type="project" value="TreeGrafter"/>
</dbReference>
<reference evidence="18" key="3">
    <citation type="submission" date="2025-09" db="UniProtKB">
        <authorList>
            <consortium name="Ensembl"/>
        </authorList>
    </citation>
    <scope>IDENTIFICATION</scope>
</reference>
<evidence type="ECO:0000256" key="11">
    <source>
        <dbReference type="ARBA" id="ARBA00023180"/>
    </source>
</evidence>
<dbReference type="Gene3D" id="2.60.40.1460">
    <property type="entry name" value="Integrin domains. Chain A, domain 2"/>
    <property type="match status" value="1"/>
</dbReference>
<dbReference type="InterPro" id="IPR048286">
    <property type="entry name" value="Integrin_alpha_Ig-like_3"/>
</dbReference>
<dbReference type="GO" id="GO:0050900">
    <property type="term" value="P:leukocyte migration"/>
    <property type="evidence" value="ECO:0007669"/>
    <property type="project" value="TreeGrafter"/>
</dbReference>
<evidence type="ECO:0000256" key="1">
    <source>
        <dbReference type="ARBA" id="ARBA00004479"/>
    </source>
</evidence>
<gene>
    <name evidence="18" type="primary">ITGA7</name>
</gene>
<dbReference type="Gene3D" id="2.60.40.1530">
    <property type="entry name" value="ntegrin, alpha v. Chain A, domain 4"/>
    <property type="match status" value="1"/>
</dbReference>
<keyword evidence="7 13" id="KW-1133">Transmembrane helix</keyword>
<evidence type="ECO:0000259" key="17">
    <source>
        <dbReference type="Pfam" id="PF20806"/>
    </source>
</evidence>
<feature type="domain" description="Integrin alpha second immunoglobulin-like" evidence="16">
    <location>
        <begin position="849"/>
        <end position="1016"/>
    </location>
</feature>
<dbReference type="InterPro" id="IPR013649">
    <property type="entry name" value="Integrin_alpha_Ig-like_1"/>
</dbReference>
<dbReference type="Pfam" id="PF20805">
    <property type="entry name" value="Integrin_A_Ig_2"/>
    <property type="match status" value="1"/>
</dbReference>
<keyword evidence="3 13" id="KW-0812">Transmembrane</keyword>
<dbReference type="PROSITE" id="PS00242">
    <property type="entry name" value="INTEGRIN_ALPHA"/>
    <property type="match status" value="1"/>
</dbReference>
<evidence type="ECO:0000256" key="10">
    <source>
        <dbReference type="ARBA" id="ARBA00023170"/>
    </source>
</evidence>
<feature type="repeat" description="FG-GAP" evidence="12">
    <location>
        <begin position="637"/>
        <end position="698"/>
    </location>
</feature>
<keyword evidence="6 13" id="KW-0130">Cell adhesion</keyword>
<evidence type="ECO:0000256" key="4">
    <source>
        <dbReference type="ARBA" id="ARBA00022729"/>
    </source>
</evidence>
<dbReference type="Gene3D" id="1.20.5.930">
    <property type="entry name" value="Bicelle-embedded integrin alpha(iib) transmembrane segment"/>
    <property type="match status" value="1"/>
</dbReference>
<feature type="domain" description="Integrin alpha third immunoglobulin-like" evidence="17">
    <location>
        <begin position="1022"/>
        <end position="1227"/>
    </location>
</feature>
<dbReference type="InterPro" id="IPR013517">
    <property type="entry name" value="FG-GAP"/>
</dbReference>
<dbReference type="Gene3D" id="2.60.40.1510">
    <property type="entry name" value="ntegrin, alpha v. Chain A, domain 3"/>
    <property type="match status" value="1"/>
</dbReference>
<dbReference type="InterPro" id="IPR000413">
    <property type="entry name" value="Integrin_alpha"/>
</dbReference>
<dbReference type="GO" id="GO:0005178">
    <property type="term" value="F:integrin binding"/>
    <property type="evidence" value="ECO:0007669"/>
    <property type="project" value="TreeGrafter"/>
</dbReference>
<evidence type="ECO:0000256" key="14">
    <source>
        <dbReference type="SAM" id="MobiDB-lite"/>
    </source>
</evidence>
<feature type="domain" description="Integrin alpha first immunoglubulin-like" evidence="15">
    <location>
        <begin position="685"/>
        <end position="847"/>
    </location>
</feature>
<evidence type="ECO:0000313" key="18">
    <source>
        <dbReference type="Ensembl" id="ENSCJPP00005003369.1"/>
    </source>
</evidence>
<dbReference type="PANTHER" id="PTHR23220:SF90">
    <property type="entry name" value="INTEGRIN ALPHA-7"/>
    <property type="match status" value="1"/>
</dbReference>
<evidence type="ECO:0000256" key="12">
    <source>
        <dbReference type="PROSITE-ProRule" id="PRU00803"/>
    </source>
</evidence>
<dbReference type="InterPro" id="IPR018184">
    <property type="entry name" value="Integrin_alpha_C_CS"/>
</dbReference>
<dbReference type="GO" id="GO:0007229">
    <property type="term" value="P:integrin-mediated signaling pathway"/>
    <property type="evidence" value="ECO:0007669"/>
    <property type="project" value="UniProtKB-KW"/>
</dbReference>
<dbReference type="InterPro" id="IPR032695">
    <property type="entry name" value="Integrin_dom_sf"/>
</dbReference>
<evidence type="ECO:0000256" key="8">
    <source>
        <dbReference type="ARBA" id="ARBA00023037"/>
    </source>
</evidence>
<keyword evidence="5" id="KW-0677">Repeat</keyword>
<dbReference type="PROSITE" id="PS51470">
    <property type="entry name" value="FG_GAP"/>
    <property type="match status" value="4"/>
</dbReference>
<evidence type="ECO:0000256" key="2">
    <source>
        <dbReference type="ARBA" id="ARBA00008054"/>
    </source>
</evidence>
<evidence type="ECO:0000259" key="15">
    <source>
        <dbReference type="Pfam" id="PF08441"/>
    </source>
</evidence>
<evidence type="ECO:0000259" key="16">
    <source>
        <dbReference type="Pfam" id="PF20805"/>
    </source>
</evidence>
<dbReference type="InterPro" id="IPR013519">
    <property type="entry name" value="Int_alpha_beta-p"/>
</dbReference>
<comment type="subcellular location">
    <subcellularLocation>
        <location evidence="1 13">Membrane</location>
        <topology evidence="1 13">Single-pass type I membrane protein</topology>
    </subcellularLocation>
</comment>
<dbReference type="SMART" id="SM00191">
    <property type="entry name" value="Int_alpha"/>
    <property type="match status" value="5"/>
</dbReference>
<comment type="similarity">
    <text evidence="2 13">Belongs to the integrin alpha chain family.</text>
</comment>
<organism evidence="18 19">
    <name type="scientific">Coturnix japonica</name>
    <name type="common">Japanese quail</name>
    <name type="synonym">Coturnix coturnix japonica</name>
    <dbReference type="NCBI Taxonomy" id="93934"/>
    <lineage>
        <taxon>Eukaryota</taxon>
        <taxon>Metazoa</taxon>
        <taxon>Chordata</taxon>
        <taxon>Craniata</taxon>
        <taxon>Vertebrata</taxon>
        <taxon>Euteleostomi</taxon>
        <taxon>Archelosauria</taxon>
        <taxon>Archosauria</taxon>
        <taxon>Dinosauria</taxon>
        <taxon>Saurischia</taxon>
        <taxon>Theropoda</taxon>
        <taxon>Coelurosauria</taxon>
        <taxon>Aves</taxon>
        <taxon>Neognathae</taxon>
        <taxon>Galloanserae</taxon>
        <taxon>Galliformes</taxon>
        <taxon>Phasianidae</taxon>
        <taxon>Perdicinae</taxon>
        <taxon>Coturnix</taxon>
    </lineage>
</organism>
<dbReference type="Pfam" id="PF01839">
    <property type="entry name" value="FG-GAP"/>
    <property type="match status" value="2"/>
</dbReference>
<feature type="repeat" description="FG-GAP" evidence="12">
    <location>
        <begin position="432"/>
        <end position="487"/>
    </location>
</feature>
<evidence type="ECO:0000256" key="6">
    <source>
        <dbReference type="ARBA" id="ARBA00022889"/>
    </source>
</evidence>
<keyword evidence="4" id="KW-0732">Signal</keyword>
<feature type="repeat" description="FG-GAP" evidence="12">
    <location>
        <begin position="550"/>
        <end position="605"/>
    </location>
</feature>
<evidence type="ECO:0000256" key="9">
    <source>
        <dbReference type="ARBA" id="ARBA00023136"/>
    </source>
</evidence>
<reference evidence="18" key="2">
    <citation type="submission" date="2025-08" db="UniProtKB">
        <authorList>
            <consortium name="Ensembl"/>
        </authorList>
    </citation>
    <scope>IDENTIFICATION</scope>
</reference>
<dbReference type="Proteomes" id="UP000694412">
    <property type="component" value="Chromosome LGE22C19W28_E50C23"/>
</dbReference>
<keyword evidence="8 13" id="KW-0401">Integrin</keyword>
<evidence type="ECO:0000256" key="5">
    <source>
        <dbReference type="ARBA" id="ARBA00022737"/>
    </source>
</evidence>
<dbReference type="GO" id="GO:0007160">
    <property type="term" value="P:cell-matrix adhesion"/>
    <property type="evidence" value="ECO:0007669"/>
    <property type="project" value="TreeGrafter"/>
</dbReference>
<dbReference type="GO" id="GO:0098609">
    <property type="term" value="P:cell-cell adhesion"/>
    <property type="evidence" value="ECO:0007669"/>
    <property type="project" value="TreeGrafter"/>
</dbReference>
<evidence type="ECO:0000256" key="13">
    <source>
        <dbReference type="RuleBase" id="RU003762"/>
    </source>
</evidence>
<proteinExistence type="inferred from homology"/>
<dbReference type="PANTHER" id="PTHR23220">
    <property type="entry name" value="INTEGRIN ALPHA"/>
    <property type="match status" value="1"/>
</dbReference>
<dbReference type="Ensembl" id="ENSCJPT00005005995.1">
    <property type="protein sequence ID" value="ENSCJPP00005003369.1"/>
    <property type="gene ID" value="ENSCJPG00005003565.1"/>
</dbReference>
<dbReference type="Pfam" id="PF20806">
    <property type="entry name" value="Integrin_A_Ig_3"/>
    <property type="match status" value="1"/>
</dbReference>
<keyword evidence="9 13" id="KW-0472">Membrane</keyword>
<sequence>MGGALRKDPLCGGGGSPRLGGRLNGGVPKGVGGHCQVGGGGHETGEVGGVWSPCPKVGGIPGQGGGRRVALWGGVGGGAVCPLVAVIWAGGLWGGGMRCRIGLSSQRIALARSSITAAAAERPSAVSRLRVSPHNPTPNPTPPVLCHRPVSPRSRDTAWPIKGGGGLCLDSGGGGRTAGSGAVRCGAGMAGLPIPGLLVPWFCLQLMGTSAFNLDAANTLLKDGTRGSLFGFSVALHRQLSPEPASWLLVGAPQAPALPSQAANRTGGLFACPLTPEPSDCWRVPIDEGVDLQRESKENQWLGVSVKSQGAGGKIVTCAHRYEARNRVRQPLETRDVIGRCFVLSQDLQVHDELDGGEWKFCEGRPQGHDRFGFCQQGLAAAFSPDQHYVLFGAPGTYNWKGNMRVELLNQSSLDLLRYDDGPYEAGGEKDQDPSLIPVPANSYFGFSVDSGAGLTRRRELSFVSGAPRANHTGAVVILRRDSAQRLVPEAVLPGEQLTSAFGYALAVLDLNSDGWMDLVVGAPHFFERQAEIGGAAYVYINPAGHWDAATPLRLTGTHGSMFGIALGSAGDLNLDGFEDLAVGAPFDGAGKVYIYHGSKLGIVVKPAQVSWYGARCWGGGGSPIASHCSQCHGCSRPQVLDGEGVGVTTFGYALSGGVDVDGNLYPDLLVGSLSDAVVLYRACPVVYISRNVSLIPANIDLEQNNCQHHEGICVDVQACFSYTATPASYSPPLVLEYVFDADTERRRLGHPPRVTFLGRRPSDPEHQFSNTVELPRQHTRTCTAATFQLQDSIRDKLRPIAVTLAYGIQGAGTPRHSRSATLPPLPPVLSPQQPSSHRAEVHFLKQGCGDDKICQSNLQLRFQFCTRLGDSDFLPLPKGADGTAIFAMSDQKDVALEIHVTNEPSDPTEPQRDGDDAHEAALTARFPQELPYSAVRPYDGRTATDKPVVCLANQNGSQVECELGNPMKRGAQVRFYLILSTLGITLQTTDLAVELALSTISEQPDLEPVVARARVVIELPLSVTGVAVPPRLFFGGTVRGESAVRRESQVGSAVIFEVTVSNRGPSLKTLGSAFLTLLWPHELSNGKWLLYPLQLELVAAPGLRTMCSPAANPLRLALEPPGEAEVSEEPPMASWWVPAPAERRKNVTLDCAQGTARCVAFRCPLYSFERSAVLTARGRLWNSTFLEEYLDVTSVELIVRASVSVTSSIKNLVLKDASTQIPVTIYLDPGVAVAGGVPWWVILLAVLAGILVLALLIFILWKLGFFRRARYVPPAVPQYHAVKIPREERQQYREEKMGTIQRKEWAVNWSEPSDGHVTPSSA</sequence>
<dbReference type="GeneTree" id="ENSGT00940000159891"/>
<evidence type="ECO:0000256" key="3">
    <source>
        <dbReference type="ARBA" id="ARBA00022692"/>
    </source>
</evidence>
<evidence type="ECO:0000256" key="7">
    <source>
        <dbReference type="ARBA" id="ARBA00022989"/>
    </source>
</evidence>
<dbReference type="SUPFAM" id="SSF69318">
    <property type="entry name" value="Integrin alpha N-terminal domain"/>
    <property type="match status" value="1"/>
</dbReference>
<name>A0A8C2SWA1_COTJA</name>
<protein>
    <submittedName>
        <fullName evidence="18">Integrin subunit alpha 7</fullName>
    </submittedName>
</protein>
<evidence type="ECO:0000313" key="19">
    <source>
        <dbReference type="Proteomes" id="UP000694412"/>
    </source>
</evidence>
<feature type="region of interest" description="Disordered" evidence="14">
    <location>
        <begin position="126"/>
        <end position="149"/>
    </location>
</feature>
<feature type="transmembrane region" description="Helical" evidence="13">
    <location>
        <begin position="1240"/>
        <end position="1262"/>
    </location>
</feature>
<dbReference type="Gene3D" id="2.130.10.130">
    <property type="entry name" value="Integrin alpha, N-terminal"/>
    <property type="match status" value="1"/>
</dbReference>
<dbReference type="PRINTS" id="PR01185">
    <property type="entry name" value="INTEGRINA"/>
</dbReference>
<accession>A0A8C2SWA1</accession>
<dbReference type="InterPro" id="IPR048285">
    <property type="entry name" value="Integrin_alpha_Ig-like_2"/>
</dbReference>
<dbReference type="SUPFAM" id="SSF69179">
    <property type="entry name" value="Integrin domains"/>
    <property type="match status" value="3"/>
</dbReference>
<feature type="repeat" description="FG-GAP" evidence="12">
    <location>
        <begin position="488"/>
        <end position="549"/>
    </location>
</feature>